<gene>
    <name evidence="1" type="ORF">PCAR00345_LOCUS5515</name>
</gene>
<accession>A0A7S4B3R1</accession>
<organism evidence="1">
    <name type="scientific">Chrysotila carterae</name>
    <name type="common">Marine alga</name>
    <name type="synonym">Syracosphaera carterae</name>
    <dbReference type="NCBI Taxonomy" id="13221"/>
    <lineage>
        <taxon>Eukaryota</taxon>
        <taxon>Haptista</taxon>
        <taxon>Haptophyta</taxon>
        <taxon>Prymnesiophyceae</taxon>
        <taxon>Isochrysidales</taxon>
        <taxon>Isochrysidaceae</taxon>
        <taxon>Chrysotila</taxon>
    </lineage>
</organism>
<sequence length="204" mass="22230">MRRCPTLQWQEGTRIARQPLRHKPPVFSGMKMFASLSANLTAFLAIPCRPSAMLHRYNGYSKYGSRIRNGITTYASLRKDIDEANWQGVKEALQKGSKGQGDAVKPVPPSELRSFARALGLVSNSLLQSENDSSTTAANLLARHLVNEAYFAMDDIEAAAAASDKAAAVAAWQAGAEYINAFIGLVNRNITPKVGDQFEFIVLG</sequence>
<proteinExistence type="predicted"/>
<evidence type="ECO:0000313" key="1">
    <source>
        <dbReference type="EMBL" id="CAE0752928.1"/>
    </source>
</evidence>
<dbReference type="AlphaFoldDB" id="A0A7S4B3R1"/>
<protein>
    <submittedName>
        <fullName evidence="1">Uncharacterized protein</fullName>
    </submittedName>
</protein>
<dbReference type="EMBL" id="HBIZ01009400">
    <property type="protein sequence ID" value="CAE0752928.1"/>
    <property type="molecule type" value="Transcribed_RNA"/>
</dbReference>
<reference evidence="1" key="1">
    <citation type="submission" date="2021-01" db="EMBL/GenBank/DDBJ databases">
        <authorList>
            <person name="Corre E."/>
            <person name="Pelletier E."/>
            <person name="Niang G."/>
            <person name="Scheremetjew M."/>
            <person name="Finn R."/>
            <person name="Kale V."/>
            <person name="Holt S."/>
            <person name="Cochrane G."/>
            <person name="Meng A."/>
            <person name="Brown T."/>
            <person name="Cohen L."/>
        </authorList>
    </citation>
    <scope>NUCLEOTIDE SEQUENCE</scope>
    <source>
        <strain evidence="1">CCMP645</strain>
    </source>
</reference>
<name>A0A7S4B3R1_CHRCT</name>